<dbReference type="Proteomes" id="UP000027730">
    <property type="component" value="Unassembled WGS sequence"/>
</dbReference>
<protein>
    <recommendedName>
        <fullName evidence="3">Zn(2)-C6 fungal-type domain-containing protein</fullName>
    </recommendedName>
</protein>
<dbReference type="HOGENOM" id="CLU_041815_2_0_1"/>
<reference evidence="4 5" key="1">
    <citation type="journal article" date="2014" name="BMC Genomics">
        <title>Genome sequencing of four Aureobasidium pullulans varieties: biotechnological potential, stress tolerance, and description of new species.</title>
        <authorList>
            <person name="Gostin Ar C."/>
            <person name="Ohm R.A."/>
            <person name="Kogej T."/>
            <person name="Sonjak S."/>
            <person name="Turk M."/>
            <person name="Zajc J."/>
            <person name="Zalar P."/>
            <person name="Grube M."/>
            <person name="Sun H."/>
            <person name="Han J."/>
            <person name="Sharma A."/>
            <person name="Chiniquy J."/>
            <person name="Ngan C.Y."/>
            <person name="Lipzen A."/>
            <person name="Barry K."/>
            <person name="Grigoriev I.V."/>
            <person name="Gunde-Cimerman N."/>
        </authorList>
    </citation>
    <scope>NUCLEOTIDE SEQUENCE [LARGE SCALE GENOMIC DNA]</scope>
    <source>
        <strain evidence="4 5">CBS 147.97</strain>
    </source>
</reference>
<proteinExistence type="predicted"/>
<dbReference type="AlphaFoldDB" id="A0A074WF98"/>
<feature type="region of interest" description="Disordered" evidence="2">
    <location>
        <begin position="46"/>
        <end position="84"/>
    </location>
</feature>
<dbReference type="GO" id="GO:0008270">
    <property type="term" value="F:zinc ion binding"/>
    <property type="evidence" value="ECO:0007669"/>
    <property type="project" value="InterPro"/>
</dbReference>
<evidence type="ECO:0000259" key="3">
    <source>
        <dbReference type="PROSITE" id="PS50048"/>
    </source>
</evidence>
<dbReference type="InterPro" id="IPR036864">
    <property type="entry name" value="Zn2-C6_fun-type_DNA-bd_sf"/>
</dbReference>
<sequence length="484" mass="53275">MEVHPSQRRLSCEACRKSKTKCRRIQADDLKCVRCALASIECDTGQQRKVGRPKRKALDPASASGCRSASKRQKASTDLEAHGTPANGVVSVQHVENFSESFAKPAQAHMGTDGVSQHLLDSRARVSTRMPMMPDLVSGEWPATMNDIWYGNTPYYAPSSHNFQETTPDSHCGADAACSTAEFNRNCRPGNHPTLSLSDFMNQVLSCNSRPWMTSDPWITPDRTSKYPLISKRSHPLPFGIGRPPTYYIHENQFSSIPADASSKIGRNDSTITLLSMVQGLQLRSNIVRPHRSRLDLSHLIQRHGPVFIGTFSLVEYVMASTEQLLQIVASLVNTSEPLLEPNEKLPTPLVSSIMDVYCRILSFFELFLQHLTNAAERIATTPVKPIPGLRYNGLVLTGAGIQGTLICSSIFYLLGRAESVLGLDTASTGNGIFSACQIVMLYKKLDKGDGLVQTRGIIRPADVKNLFMRVTIILEQLASTETA</sequence>
<name>A0A074WF98_9PEZI</name>
<dbReference type="EMBL" id="KL584728">
    <property type="protein sequence ID" value="KEQ68557.1"/>
    <property type="molecule type" value="Genomic_DNA"/>
</dbReference>
<organism evidence="4 5">
    <name type="scientific">Aureobasidium namibiae CBS 147.97</name>
    <dbReference type="NCBI Taxonomy" id="1043004"/>
    <lineage>
        <taxon>Eukaryota</taxon>
        <taxon>Fungi</taxon>
        <taxon>Dikarya</taxon>
        <taxon>Ascomycota</taxon>
        <taxon>Pezizomycotina</taxon>
        <taxon>Dothideomycetes</taxon>
        <taxon>Dothideomycetidae</taxon>
        <taxon>Dothideales</taxon>
        <taxon>Saccotheciaceae</taxon>
        <taxon>Aureobasidium</taxon>
    </lineage>
</organism>
<feature type="domain" description="Zn(2)-C6 fungal-type" evidence="3">
    <location>
        <begin position="11"/>
        <end position="42"/>
    </location>
</feature>
<dbReference type="SUPFAM" id="SSF57701">
    <property type="entry name" value="Zn2/Cys6 DNA-binding domain"/>
    <property type="match status" value="1"/>
</dbReference>
<dbReference type="GO" id="GO:0000981">
    <property type="term" value="F:DNA-binding transcription factor activity, RNA polymerase II-specific"/>
    <property type="evidence" value="ECO:0007669"/>
    <property type="project" value="InterPro"/>
</dbReference>
<dbReference type="PROSITE" id="PS50048">
    <property type="entry name" value="ZN2_CY6_FUNGAL_2"/>
    <property type="match status" value="1"/>
</dbReference>
<dbReference type="RefSeq" id="XP_013422756.1">
    <property type="nucleotide sequence ID" value="XM_013567302.1"/>
</dbReference>
<keyword evidence="1" id="KW-0539">Nucleus</keyword>
<dbReference type="GeneID" id="25414339"/>
<evidence type="ECO:0000256" key="1">
    <source>
        <dbReference type="ARBA" id="ARBA00023242"/>
    </source>
</evidence>
<dbReference type="STRING" id="1043004.A0A074WF98"/>
<gene>
    <name evidence="4" type="ORF">M436DRAFT_68038</name>
</gene>
<dbReference type="InterPro" id="IPR001138">
    <property type="entry name" value="Zn2Cys6_DnaBD"/>
</dbReference>
<evidence type="ECO:0000313" key="5">
    <source>
        <dbReference type="Proteomes" id="UP000027730"/>
    </source>
</evidence>
<evidence type="ECO:0000256" key="2">
    <source>
        <dbReference type="SAM" id="MobiDB-lite"/>
    </source>
</evidence>
<keyword evidence="5" id="KW-1185">Reference proteome</keyword>
<dbReference type="PROSITE" id="PS00463">
    <property type="entry name" value="ZN2_CY6_FUNGAL_1"/>
    <property type="match status" value="1"/>
</dbReference>
<dbReference type="CDD" id="cd00067">
    <property type="entry name" value="GAL4"/>
    <property type="match status" value="1"/>
</dbReference>
<dbReference type="OrthoDB" id="3434319at2759"/>
<accession>A0A074WF98</accession>
<evidence type="ECO:0000313" key="4">
    <source>
        <dbReference type="EMBL" id="KEQ68557.1"/>
    </source>
</evidence>